<dbReference type="Proteomes" id="UP000722485">
    <property type="component" value="Unassembled WGS sequence"/>
</dbReference>
<keyword evidence="2" id="KW-1185">Reference proteome</keyword>
<dbReference type="OrthoDB" id="4900256at2759"/>
<name>A0A9P5H008_9HYPO</name>
<comment type="caution">
    <text evidence="1">The sequence shown here is derived from an EMBL/GenBank/DDBJ whole genome shotgun (WGS) entry which is preliminary data.</text>
</comment>
<reference evidence="1" key="1">
    <citation type="submission" date="2020-03" db="EMBL/GenBank/DDBJ databases">
        <title>Draft Genome Sequence of Cylindrodendrum hubeiense.</title>
        <authorList>
            <person name="Buettner E."/>
            <person name="Kellner H."/>
        </authorList>
    </citation>
    <scope>NUCLEOTIDE SEQUENCE</scope>
    <source>
        <strain evidence="1">IHI 201604</strain>
    </source>
</reference>
<sequence>MAQPQHHVPGSEALTTAAASVPQPSFAAGIIPTTEHDPAGHPIIPDLSITGGIFVPIKSDLAAPFTPPTTRIARLREVLALLDSHSAAVQSNLLDLFTRECARITQVGRRQEAALAQDALQDIPHGLELNDLDEMIVNMTEPHNPALDYNMTAITEPEFPPVIAARSPREWTANELLRGINKAAGDLEGYENHVKRVRESYEQALKVELEREAE</sequence>
<evidence type="ECO:0000313" key="2">
    <source>
        <dbReference type="Proteomes" id="UP000722485"/>
    </source>
</evidence>
<evidence type="ECO:0000313" key="1">
    <source>
        <dbReference type="EMBL" id="KAF7544804.1"/>
    </source>
</evidence>
<protein>
    <submittedName>
        <fullName evidence="1">Uncharacterized protein</fullName>
    </submittedName>
</protein>
<dbReference type="EMBL" id="JAANBB010000285">
    <property type="protein sequence ID" value="KAF7544804.1"/>
    <property type="molecule type" value="Genomic_DNA"/>
</dbReference>
<gene>
    <name evidence="1" type="ORF">G7Z17_g9671</name>
</gene>
<dbReference type="AlphaFoldDB" id="A0A9P5H008"/>
<proteinExistence type="predicted"/>
<accession>A0A9P5H008</accession>
<organism evidence="1 2">
    <name type="scientific">Cylindrodendrum hubeiense</name>
    <dbReference type="NCBI Taxonomy" id="595255"/>
    <lineage>
        <taxon>Eukaryota</taxon>
        <taxon>Fungi</taxon>
        <taxon>Dikarya</taxon>
        <taxon>Ascomycota</taxon>
        <taxon>Pezizomycotina</taxon>
        <taxon>Sordariomycetes</taxon>
        <taxon>Hypocreomycetidae</taxon>
        <taxon>Hypocreales</taxon>
        <taxon>Nectriaceae</taxon>
        <taxon>Cylindrodendrum</taxon>
    </lineage>
</organism>